<sequence>MEGVVKSQHFHAAFQSQNGKFQLIINNRGAPERYVNFVNGRSVEDLIWSRFRPNDFRNSADIYGFSEGHKLDYIPKGGDKILIYFVEDNGETVIPKERALLLKAAEVAGSRRSMSSSTFGSFRQDFLVPPPRVYTGSYGGDSVKSQIDDDFFVAIFTLIESNSGVLRKKWSQSFDSEDPPTVEEAFVMMLKELHLNAECDIYAWADKVEHVEAIEPYEYVIRFVRGSDCPRPPKAICLPAMHTVSRPTSIPLQPHPFFSVSFTELQVQCFECREDLKWNCHKCFRIVRRFNDTKCSCNCGVYDLSSLRFYCAKMKKNCIPQRQRLEQLLIKEKRFYNIVLLGDSGVGKSTLINSIAVYVQNARLDQVELPLKVSIPLKFTIRGDTVELGHKDDNENVNDEGHSVTLSPKSYEFELDNQWFRIIDVPGINDTRKGQDSVNFDRTMSEVAQYKEIHAFCVLVKPNETRVNSAVENSWDFCLSVLQSRLGINVAENIFFCYTNCGLGRLRGDQGTKKVLKRFIQERGLRISTNDNRFFYFENMPFLYLCAKSIGINWNDDNLAEAFKESKMWVHRLLKAVTQTPPYSASKPTSNQAIQRARQLLPLAIDLLEKNKLEKKRIEDQSKVLRESEQPPYALVSQLPRGFTIDRLPINGSKQRICCLSAKCATYRRKAFSDDVQLAYEGTCTWMGRNLLYRKADKIESCPRCRCLWRSHQPLGFAVVVKEAENPLWEIGDLSEDLNSEESSCKSKIRELVARVGRETLPSRTFWTCIGPKPRIWRWRRCS</sequence>
<keyword evidence="2" id="KW-1185">Reference proteome</keyword>
<dbReference type="InterPro" id="IPR027417">
    <property type="entry name" value="P-loop_NTPase"/>
</dbReference>
<evidence type="ECO:0000313" key="2">
    <source>
        <dbReference type="Proteomes" id="UP000298663"/>
    </source>
</evidence>
<dbReference type="SUPFAM" id="SSF52540">
    <property type="entry name" value="P-loop containing nucleoside triphosphate hydrolases"/>
    <property type="match status" value="1"/>
</dbReference>
<proteinExistence type="predicted"/>
<dbReference type="PANTHER" id="PTHR32046:SF11">
    <property type="entry name" value="IMMUNE-ASSOCIATED NUCLEOTIDE-BINDING PROTEIN 10-LIKE"/>
    <property type="match status" value="1"/>
</dbReference>
<organism evidence="1 2">
    <name type="scientific">Steinernema carpocapsae</name>
    <name type="common">Entomopathogenic nematode</name>
    <dbReference type="NCBI Taxonomy" id="34508"/>
    <lineage>
        <taxon>Eukaryota</taxon>
        <taxon>Metazoa</taxon>
        <taxon>Ecdysozoa</taxon>
        <taxon>Nematoda</taxon>
        <taxon>Chromadorea</taxon>
        <taxon>Rhabditida</taxon>
        <taxon>Tylenchina</taxon>
        <taxon>Panagrolaimomorpha</taxon>
        <taxon>Strongyloidoidea</taxon>
        <taxon>Steinernematidae</taxon>
        <taxon>Steinernema</taxon>
    </lineage>
</organism>
<reference evidence="1 2" key="2">
    <citation type="journal article" date="2019" name="G3 (Bethesda)">
        <title>Hybrid Assembly of the Genome of the Entomopathogenic Nematode Steinernema carpocapsae Identifies the X-Chromosome.</title>
        <authorList>
            <person name="Serra L."/>
            <person name="Macchietto M."/>
            <person name="Macias-Munoz A."/>
            <person name="McGill C.J."/>
            <person name="Rodriguez I.M."/>
            <person name="Rodriguez B."/>
            <person name="Murad R."/>
            <person name="Mortazavi A."/>
        </authorList>
    </citation>
    <scope>NUCLEOTIDE SEQUENCE [LARGE SCALE GENOMIC DNA]</scope>
    <source>
        <strain evidence="1 2">ALL</strain>
    </source>
</reference>
<dbReference type="CDD" id="cd00882">
    <property type="entry name" value="Ras_like_GTPase"/>
    <property type="match status" value="1"/>
</dbReference>
<gene>
    <name evidence="1" type="ORF">L596_009170</name>
</gene>
<evidence type="ECO:0000313" key="1">
    <source>
        <dbReference type="EMBL" id="TKR94944.1"/>
    </source>
</evidence>
<reference evidence="1 2" key="1">
    <citation type="journal article" date="2015" name="Genome Biol.">
        <title>Comparative genomics of Steinernema reveals deeply conserved gene regulatory networks.</title>
        <authorList>
            <person name="Dillman A.R."/>
            <person name="Macchietto M."/>
            <person name="Porter C.F."/>
            <person name="Rogers A."/>
            <person name="Williams B."/>
            <person name="Antoshechkin I."/>
            <person name="Lee M.M."/>
            <person name="Goodwin Z."/>
            <person name="Lu X."/>
            <person name="Lewis E.E."/>
            <person name="Goodrich-Blair H."/>
            <person name="Stock S.P."/>
            <person name="Adams B.J."/>
            <person name="Sternberg P.W."/>
            <person name="Mortazavi A."/>
        </authorList>
    </citation>
    <scope>NUCLEOTIDE SEQUENCE [LARGE SCALE GENOMIC DNA]</scope>
    <source>
        <strain evidence="1 2">ALL</strain>
    </source>
</reference>
<dbReference type="OrthoDB" id="5858432at2759"/>
<dbReference type="Gene3D" id="3.40.50.300">
    <property type="entry name" value="P-loop containing nucleotide triphosphate hydrolases"/>
    <property type="match status" value="1"/>
</dbReference>
<dbReference type="EMBL" id="AZBU02000002">
    <property type="protein sequence ID" value="TKR94944.1"/>
    <property type="molecule type" value="Genomic_DNA"/>
</dbReference>
<dbReference type="PANTHER" id="PTHR32046">
    <property type="entry name" value="G DOMAIN-CONTAINING PROTEIN"/>
    <property type="match status" value="1"/>
</dbReference>
<dbReference type="AlphaFoldDB" id="A0A4U5PFS9"/>
<comment type="caution">
    <text evidence="1">The sequence shown here is derived from an EMBL/GenBank/DDBJ whole genome shotgun (WGS) entry which is preliminary data.</text>
</comment>
<accession>A0A4U5PFS9</accession>
<dbReference type="Proteomes" id="UP000298663">
    <property type="component" value="Unassembled WGS sequence"/>
</dbReference>
<protein>
    <submittedName>
        <fullName evidence="1">Uncharacterized protein</fullName>
    </submittedName>
</protein>
<name>A0A4U5PFS9_STECR</name>